<name>A0ABT7DQK4_9ACTN</name>
<keyword evidence="1" id="KW-0238">DNA-binding</keyword>
<dbReference type="SUPFAM" id="SSF47413">
    <property type="entry name" value="lambda repressor-like DNA-binding domains"/>
    <property type="match status" value="1"/>
</dbReference>
<keyword evidence="6" id="KW-1185">Reference proteome</keyword>
<keyword evidence="3" id="KW-0472">Membrane</keyword>
<feature type="compositionally biased region" description="Acidic residues" evidence="2">
    <location>
        <begin position="88"/>
        <end position="98"/>
    </location>
</feature>
<dbReference type="RefSeq" id="WP_283833173.1">
    <property type="nucleotide sequence ID" value="NZ_JASJEU010000025.1"/>
</dbReference>
<dbReference type="PANTHER" id="PTHR46558:SF4">
    <property type="entry name" value="DNA-BIDING PHAGE PROTEIN"/>
    <property type="match status" value="1"/>
</dbReference>
<dbReference type="InterPro" id="IPR010982">
    <property type="entry name" value="Lambda_DNA-bd_dom_sf"/>
</dbReference>
<feature type="region of interest" description="Disordered" evidence="2">
    <location>
        <begin position="88"/>
        <end position="109"/>
    </location>
</feature>
<reference evidence="5 6" key="1">
    <citation type="submission" date="2023-05" db="EMBL/GenBank/DDBJ databases">
        <title>Gordonibacter KGMB12511T sp. nov., isolated from faeces of healthy Korean.</title>
        <authorList>
            <person name="Kim H.S."/>
            <person name="Kim J.-S."/>
            <person name="Suh M.K."/>
            <person name="Eom M.K."/>
            <person name="Do H.E."/>
            <person name="Lee J.-S."/>
        </authorList>
    </citation>
    <scope>NUCLEOTIDE SEQUENCE [LARGE SCALE GENOMIC DNA]</scope>
    <source>
        <strain evidence="5 6">KGMB12511</strain>
    </source>
</reference>
<feature type="transmembrane region" description="Helical" evidence="3">
    <location>
        <begin position="203"/>
        <end position="225"/>
    </location>
</feature>
<evidence type="ECO:0000313" key="5">
    <source>
        <dbReference type="EMBL" id="MDJ1651821.1"/>
    </source>
</evidence>
<feature type="transmembrane region" description="Helical" evidence="3">
    <location>
        <begin position="154"/>
        <end position="175"/>
    </location>
</feature>
<dbReference type="SMART" id="SM00530">
    <property type="entry name" value="HTH_XRE"/>
    <property type="match status" value="1"/>
</dbReference>
<comment type="caution">
    <text evidence="5">The sequence shown here is derived from an EMBL/GenBank/DDBJ whole genome shotgun (WGS) entry which is preliminary data.</text>
</comment>
<evidence type="ECO:0000256" key="1">
    <source>
        <dbReference type="ARBA" id="ARBA00023125"/>
    </source>
</evidence>
<feature type="transmembrane region" description="Helical" evidence="3">
    <location>
        <begin position="231"/>
        <end position="252"/>
    </location>
</feature>
<dbReference type="Proteomes" id="UP001232750">
    <property type="component" value="Unassembled WGS sequence"/>
</dbReference>
<feature type="domain" description="HTH cro/C1-type" evidence="4">
    <location>
        <begin position="7"/>
        <end position="61"/>
    </location>
</feature>
<dbReference type="InterPro" id="IPR001387">
    <property type="entry name" value="Cro/C1-type_HTH"/>
</dbReference>
<dbReference type="CDD" id="cd00093">
    <property type="entry name" value="HTH_XRE"/>
    <property type="match status" value="1"/>
</dbReference>
<dbReference type="EMBL" id="JASJEU010000025">
    <property type="protein sequence ID" value="MDJ1651821.1"/>
    <property type="molecule type" value="Genomic_DNA"/>
</dbReference>
<organism evidence="5 6">
    <name type="scientific">Gordonibacter faecis</name>
    <dbReference type="NCBI Taxonomy" id="3047475"/>
    <lineage>
        <taxon>Bacteria</taxon>
        <taxon>Bacillati</taxon>
        <taxon>Actinomycetota</taxon>
        <taxon>Coriobacteriia</taxon>
        <taxon>Eggerthellales</taxon>
        <taxon>Eggerthellaceae</taxon>
        <taxon>Gordonibacter</taxon>
    </lineage>
</organism>
<feature type="transmembrane region" description="Helical" evidence="3">
    <location>
        <begin position="122"/>
        <end position="142"/>
    </location>
</feature>
<dbReference type="PANTHER" id="PTHR46558">
    <property type="entry name" value="TRACRIPTIONAL REGULATORY PROTEIN-RELATED-RELATED"/>
    <property type="match status" value="1"/>
</dbReference>
<evidence type="ECO:0000259" key="4">
    <source>
        <dbReference type="PROSITE" id="PS50943"/>
    </source>
</evidence>
<protein>
    <submittedName>
        <fullName evidence="5">Helix-turn-helix transcriptional regulator</fullName>
    </submittedName>
</protein>
<evidence type="ECO:0000256" key="3">
    <source>
        <dbReference type="SAM" id="Phobius"/>
    </source>
</evidence>
<dbReference type="PROSITE" id="PS50943">
    <property type="entry name" value="HTH_CROC1"/>
    <property type="match status" value="1"/>
</dbReference>
<accession>A0ABT7DQK4</accession>
<proteinExistence type="predicted"/>
<keyword evidence="3" id="KW-0812">Transmembrane</keyword>
<evidence type="ECO:0000256" key="2">
    <source>
        <dbReference type="SAM" id="MobiDB-lite"/>
    </source>
</evidence>
<dbReference type="Pfam" id="PF01381">
    <property type="entry name" value="HTH_3"/>
    <property type="match status" value="1"/>
</dbReference>
<sequence>MGFRENLQYLRGTRDMSQTELAQLLGVSRQSVAKWEAEKSYPEMDKLIAICDLFECTLDELVRRDLTGSKSELVVREAGAKVNAEVAREDETEDETAPEVEPTANVTSTDTWGYDEHMRRRAWDYAVGLAAVVLSIGVGLFVSHSDLVTGLVPFFIAMGAGVGVALLLMVPGYTGHQLFMREHPRIEDFYTAEQKSEARRRKAFGIAGGVVLAIAGLNMPGLFSVFHMQTFSSLGLFLCLAAAAGLLAYAIMMDHRIDVTRYNAAAPTMTAEDH</sequence>
<dbReference type="Gene3D" id="1.10.260.40">
    <property type="entry name" value="lambda repressor-like DNA-binding domains"/>
    <property type="match status" value="1"/>
</dbReference>
<keyword evidence="3" id="KW-1133">Transmembrane helix</keyword>
<gene>
    <name evidence="5" type="ORF">QNJ86_13505</name>
</gene>
<evidence type="ECO:0000313" key="6">
    <source>
        <dbReference type="Proteomes" id="UP001232750"/>
    </source>
</evidence>